<dbReference type="EMBL" id="JAENHP010000032">
    <property type="protein sequence ID" value="MBM2623108.1"/>
    <property type="molecule type" value="Genomic_DNA"/>
</dbReference>
<evidence type="ECO:0000259" key="1">
    <source>
        <dbReference type="PROSITE" id="PS51186"/>
    </source>
</evidence>
<dbReference type="CDD" id="cd04301">
    <property type="entry name" value="NAT_SF"/>
    <property type="match status" value="1"/>
</dbReference>
<comment type="caution">
    <text evidence="2">The sequence shown here is derived from an EMBL/GenBank/DDBJ whole genome shotgun (WGS) entry which is preliminary data.</text>
</comment>
<dbReference type="Pfam" id="PF13508">
    <property type="entry name" value="Acetyltransf_7"/>
    <property type="match status" value="1"/>
</dbReference>
<keyword evidence="3" id="KW-1185">Reference proteome</keyword>
<dbReference type="InterPro" id="IPR016181">
    <property type="entry name" value="Acyl_CoA_acyltransferase"/>
</dbReference>
<protein>
    <submittedName>
        <fullName evidence="2">GNAT family N-acetyltransferase</fullName>
    </submittedName>
</protein>
<accession>A0ABS2AUS2</accession>
<proteinExistence type="predicted"/>
<reference evidence="2 3" key="1">
    <citation type="submission" date="2021-01" db="EMBL/GenBank/DDBJ databases">
        <title>Actinoplanes sp. nov. LDG1-06 isolated from lichen.</title>
        <authorList>
            <person name="Saeng-In P."/>
            <person name="Phongsopitanun W."/>
            <person name="Kanchanasin P."/>
            <person name="Yuki M."/>
            <person name="Kudo T."/>
            <person name="Ohkuma M."/>
            <person name="Tanasupawat S."/>
        </authorList>
    </citation>
    <scope>NUCLEOTIDE SEQUENCE [LARGE SCALE GENOMIC DNA]</scope>
    <source>
        <strain evidence="2 3">LDG1-06</strain>
    </source>
</reference>
<evidence type="ECO:0000313" key="3">
    <source>
        <dbReference type="Proteomes" id="UP000632138"/>
    </source>
</evidence>
<gene>
    <name evidence="2" type="ORF">JIG36_47170</name>
</gene>
<dbReference type="Proteomes" id="UP000632138">
    <property type="component" value="Unassembled WGS sequence"/>
</dbReference>
<evidence type="ECO:0000313" key="2">
    <source>
        <dbReference type="EMBL" id="MBM2623108.1"/>
    </source>
</evidence>
<dbReference type="RefSeq" id="WP_203383465.1">
    <property type="nucleotide sequence ID" value="NZ_JAENHP010000032.1"/>
</dbReference>
<feature type="domain" description="N-acetyltransferase" evidence="1">
    <location>
        <begin position="1"/>
        <end position="155"/>
    </location>
</feature>
<organism evidence="2 3">
    <name type="scientific">Paractinoplanes ovalisporus</name>
    <dbReference type="NCBI Taxonomy" id="2810368"/>
    <lineage>
        <taxon>Bacteria</taxon>
        <taxon>Bacillati</taxon>
        <taxon>Actinomycetota</taxon>
        <taxon>Actinomycetes</taxon>
        <taxon>Micromonosporales</taxon>
        <taxon>Micromonosporaceae</taxon>
        <taxon>Paractinoplanes</taxon>
    </lineage>
</organism>
<dbReference type="SUPFAM" id="SSF55729">
    <property type="entry name" value="Acyl-CoA N-acyltransferases (Nat)"/>
    <property type="match status" value="1"/>
</dbReference>
<sequence length="171" mass="19881">MTGVRITEANEQDVEKFVRDEDDRDFFLDRLRRRGAQGGRVFLAIDGDRAVGYVYLRLETAEELKLRLLLNKAPLLERLRVERENRLQGIGRMLVTMAEATAWVHRRRQVALGVVVARKPKSPVPTSPIGFYRKLGYSEWRFGRIKTYKDGRKSEIEYCRVFVKKLTPPTA</sequence>
<dbReference type="PROSITE" id="PS51186">
    <property type="entry name" value="GNAT"/>
    <property type="match status" value="1"/>
</dbReference>
<dbReference type="InterPro" id="IPR000182">
    <property type="entry name" value="GNAT_dom"/>
</dbReference>
<name>A0ABS2AUS2_9ACTN</name>
<dbReference type="Gene3D" id="3.40.630.30">
    <property type="match status" value="1"/>
</dbReference>